<dbReference type="GO" id="GO:0040029">
    <property type="term" value="P:epigenetic regulation of gene expression"/>
    <property type="evidence" value="ECO:0007669"/>
    <property type="project" value="TreeGrafter"/>
</dbReference>
<dbReference type="InterPro" id="IPR023801">
    <property type="entry name" value="His_deacetylse_dom"/>
</dbReference>
<reference evidence="2 3" key="1">
    <citation type="submission" date="2019-06" db="EMBL/GenBank/DDBJ databases">
        <title>Draft genome sequence of Methanolobus vulcani B1d.</title>
        <authorList>
            <person name="Creighbaum A.J."/>
            <person name="Ticak T."/>
            <person name="Hariraju D."/>
            <person name="Arivett B.A."/>
            <person name="Ferguson D.J.Jr."/>
        </authorList>
    </citation>
    <scope>NUCLEOTIDE SEQUENCE [LARGE SCALE GENOMIC DNA]</scope>
    <source>
        <strain evidence="2 3">B1d</strain>
    </source>
</reference>
<dbReference type="Pfam" id="PF00850">
    <property type="entry name" value="Hist_deacetyl"/>
    <property type="match status" value="1"/>
</dbReference>
<dbReference type="RefSeq" id="WP_154810363.1">
    <property type="nucleotide sequence ID" value="NZ_VIAQ01000017.1"/>
</dbReference>
<evidence type="ECO:0000313" key="3">
    <source>
        <dbReference type="Proteomes" id="UP000319335"/>
    </source>
</evidence>
<dbReference type="SUPFAM" id="SSF52768">
    <property type="entry name" value="Arginase/deacetylase"/>
    <property type="match status" value="1"/>
</dbReference>
<dbReference type="Gene3D" id="3.40.800.20">
    <property type="entry name" value="Histone deacetylase domain"/>
    <property type="match status" value="1"/>
</dbReference>
<dbReference type="EMBL" id="VIAQ01000017">
    <property type="protein sequence ID" value="TQD24487.1"/>
    <property type="molecule type" value="Genomic_DNA"/>
</dbReference>
<dbReference type="GO" id="GO:0004407">
    <property type="term" value="F:histone deacetylase activity"/>
    <property type="evidence" value="ECO:0007669"/>
    <property type="project" value="TreeGrafter"/>
</dbReference>
<comment type="caution">
    <text evidence="2">The sequence shown here is derived from an EMBL/GenBank/DDBJ whole genome shotgun (WGS) entry which is preliminary data.</text>
</comment>
<feature type="domain" description="Histone deacetylase" evidence="1">
    <location>
        <begin position="25"/>
        <end position="298"/>
    </location>
</feature>
<name>A0A7Z8KQB2_9EURY</name>
<evidence type="ECO:0000313" key="2">
    <source>
        <dbReference type="EMBL" id="TQD24487.1"/>
    </source>
</evidence>
<dbReference type="CDD" id="cd09992">
    <property type="entry name" value="HDAC_classII"/>
    <property type="match status" value="1"/>
</dbReference>
<dbReference type="InterPro" id="IPR000286">
    <property type="entry name" value="HDACs"/>
</dbReference>
<evidence type="ECO:0000259" key="1">
    <source>
        <dbReference type="Pfam" id="PF00850"/>
    </source>
</evidence>
<accession>A0A7Z8KQB2</accession>
<dbReference type="OrthoDB" id="147549at2157"/>
<dbReference type="Proteomes" id="UP000319335">
    <property type="component" value="Unassembled WGS sequence"/>
</dbReference>
<protein>
    <submittedName>
        <fullName evidence="2">Histone deacetylase</fullName>
    </submittedName>
</protein>
<dbReference type="AlphaFoldDB" id="A0A7Z8KQB2"/>
<gene>
    <name evidence="2" type="ORF">FKV42_11195</name>
</gene>
<organism evidence="2 3">
    <name type="scientific">Methanolobus vulcani</name>
    <dbReference type="NCBI Taxonomy" id="38026"/>
    <lineage>
        <taxon>Archaea</taxon>
        <taxon>Methanobacteriati</taxon>
        <taxon>Methanobacteriota</taxon>
        <taxon>Stenosarchaea group</taxon>
        <taxon>Methanomicrobia</taxon>
        <taxon>Methanosarcinales</taxon>
        <taxon>Methanosarcinaceae</taxon>
        <taxon>Methanolobus</taxon>
    </lineage>
</organism>
<dbReference type="PRINTS" id="PR01270">
    <property type="entry name" value="HDASUPER"/>
</dbReference>
<keyword evidence="3" id="KW-1185">Reference proteome</keyword>
<sequence length="358" mass="40204">MTRVGITFNKNHHLHDSLLNGYPSPENPQRIRNILGYLEDSGLIDGEIFSFYDASPATIRDILRVHTKEYVELIKTCTRDSRQSPGKDVYVCPSSFDVALQALGCILKAGELVTTQECKHAYAIIRPPGHHAGPDSCNGFCLFNNSGILARYLLEVKGLERIAIVNIDAHASDGTYAAFEADPRVLCISMHQDQKSLYPFKGFIKDIGVRPALGYCINMEMPTESGNPEYSLFYDEIAEKVLDKFNPQLVILECGFDAYHKEPLAQLNLTVDGYYRLIFKLASKWNVVTLLEGGYHDDLGLLASVVLRALAGIENIRDEVDQIDLLASRHAKTRKEFNNNLSLLKTRLEPYWGPWGHI</sequence>
<dbReference type="PANTHER" id="PTHR10625">
    <property type="entry name" value="HISTONE DEACETYLASE HDAC1-RELATED"/>
    <property type="match status" value="1"/>
</dbReference>
<dbReference type="InterPro" id="IPR023696">
    <property type="entry name" value="Ureohydrolase_dom_sf"/>
</dbReference>
<proteinExistence type="predicted"/>
<dbReference type="InterPro" id="IPR037138">
    <property type="entry name" value="His_deacetylse_dom_sf"/>
</dbReference>